<sequence>MALLRNQHRGGLHRDWPAAVALLRKYHSKQEEKNFVLWEKCAIKSLNQYQYQYTSPQSGIKHLIFFTMLVNNRINLKKLISKKNIIISTLIYITLQGDYAYADQDSKKKAGIEYWGIGAKAGISGSSFWSTWKNFDFTGLDSVGIKGKVKKHSFLENPGFTGSICVEFAENKYIGAEVGVGYLRQGGTLVVDEQQNLDQSYLKIINHTVFLSGGMCIYPLSLRPNTGIWKICLTGVFNFIPKRIWLVKNSNNSKEEKFEPTGDLATLLAKGDIALSLGTAYEWDSGLYLDLRGILGFLGMLRTKIGEIQNYSQIEGERSRYEAYKRLGSKCEEENMKNYCFTLTIGYQLFKKFKNEDEDI</sequence>
<evidence type="ECO:0000313" key="1">
    <source>
        <dbReference type="EMBL" id="ROT47498.1"/>
    </source>
</evidence>
<gene>
    <name evidence="1" type="ORF">EDM02_02490</name>
</gene>
<accession>A0A3N2QCF6</accession>
<dbReference type="EMBL" id="RARA01000023">
    <property type="protein sequence ID" value="ROT47498.1"/>
    <property type="molecule type" value="Genomic_DNA"/>
</dbReference>
<dbReference type="Proteomes" id="UP000270927">
    <property type="component" value="Unassembled WGS sequence"/>
</dbReference>
<reference evidence="1 2" key="1">
    <citation type="submission" date="2018-09" db="EMBL/GenBank/DDBJ databases">
        <title>Comparative Genomics of Wolbachia-Cardinium Dual Endosymbiosis in a Plant-Parasitic Nematode.</title>
        <authorList>
            <person name="Brown A.M.V."/>
            <person name="Wasala S.K."/>
            <person name="Howe D.K."/>
            <person name="Peetz A.B."/>
            <person name="Zasada I.A."/>
            <person name="Denver D.R."/>
        </authorList>
    </citation>
    <scope>NUCLEOTIDE SEQUENCE [LARGE SCALE GENOMIC DNA]</scope>
    <source>
        <strain evidence="1 2">Pp_1</strain>
    </source>
</reference>
<dbReference type="AlphaFoldDB" id="A0A3N2QCF6"/>
<proteinExistence type="predicted"/>
<name>A0A3N2QCF6_9BACT</name>
<protein>
    <submittedName>
        <fullName evidence="1">Uncharacterized protein</fullName>
    </submittedName>
</protein>
<keyword evidence="2" id="KW-1185">Reference proteome</keyword>
<dbReference type="RefSeq" id="WP_123662773.1">
    <property type="nucleotide sequence ID" value="NZ_RARA01000023.1"/>
</dbReference>
<evidence type="ECO:0000313" key="2">
    <source>
        <dbReference type="Proteomes" id="UP000270927"/>
    </source>
</evidence>
<dbReference type="OrthoDB" id="988088at2"/>
<organism evidence="1 2">
    <name type="scientific">Candidatus Cardinium hertigii</name>
    <dbReference type="NCBI Taxonomy" id="247481"/>
    <lineage>
        <taxon>Bacteria</taxon>
        <taxon>Pseudomonadati</taxon>
        <taxon>Bacteroidota</taxon>
        <taxon>Cytophagia</taxon>
        <taxon>Cytophagales</taxon>
        <taxon>Amoebophilaceae</taxon>
        <taxon>Candidatus Cardinium</taxon>
    </lineage>
</organism>
<comment type="caution">
    <text evidence="1">The sequence shown here is derived from an EMBL/GenBank/DDBJ whole genome shotgun (WGS) entry which is preliminary data.</text>
</comment>